<protein>
    <recommendedName>
        <fullName evidence="4">DUF481 domain-containing protein</fullName>
    </recommendedName>
</protein>
<gene>
    <name evidence="2" type="ORF">GCM10009332_16020</name>
</gene>
<accession>A0A917N9D2</accession>
<feature type="chain" id="PRO_5037064775" description="DUF481 domain-containing protein" evidence="1">
    <location>
        <begin position="20"/>
        <end position="247"/>
    </location>
</feature>
<evidence type="ECO:0000256" key="1">
    <source>
        <dbReference type="SAM" id="SignalP"/>
    </source>
</evidence>
<dbReference type="Proteomes" id="UP000613743">
    <property type="component" value="Unassembled WGS sequence"/>
</dbReference>
<sequence>MRNLAFSVLISVVSINAWALVPPDYREPPSDLTAEIEAGFQLNTGNTESSSFNSRVKLVYDGEASKQEATVKAYFASDSEKTTAEKYDLQLQSNYKLKEGYIFGRGDFTWDEFGSYTRLSTVSSGYGFDVVNNSKTNLSLEVGPGYRYSMPNQTDDDPSPRSTRELILRAATKLEHKVHEYTTINADLTAESGKDNNTLTLDLNYKNLVFQDWAFKIGVNVKYTEVVPEGSEQVDTITSFNLLYTFQ</sequence>
<name>A0A917N9D2_9GAMM</name>
<reference evidence="2" key="2">
    <citation type="submission" date="2020-09" db="EMBL/GenBank/DDBJ databases">
        <authorList>
            <person name="Sun Q."/>
            <person name="Ohkuma M."/>
        </authorList>
    </citation>
    <scope>NUCLEOTIDE SEQUENCE</scope>
    <source>
        <strain evidence="2">JCM 30804</strain>
    </source>
</reference>
<dbReference type="AlphaFoldDB" id="A0A917N9D2"/>
<feature type="signal peptide" evidence="1">
    <location>
        <begin position="1"/>
        <end position="19"/>
    </location>
</feature>
<organism evidence="2 3">
    <name type="scientific">Shewanella gelidii</name>
    <dbReference type="NCBI Taxonomy" id="1642821"/>
    <lineage>
        <taxon>Bacteria</taxon>
        <taxon>Pseudomonadati</taxon>
        <taxon>Pseudomonadota</taxon>
        <taxon>Gammaproteobacteria</taxon>
        <taxon>Alteromonadales</taxon>
        <taxon>Shewanellaceae</taxon>
        <taxon>Shewanella</taxon>
    </lineage>
</organism>
<dbReference type="InterPro" id="IPR007433">
    <property type="entry name" value="DUF481"/>
</dbReference>
<dbReference type="EMBL" id="BMPZ01000003">
    <property type="protein sequence ID" value="GGI79397.1"/>
    <property type="molecule type" value="Genomic_DNA"/>
</dbReference>
<dbReference type="Pfam" id="PF04338">
    <property type="entry name" value="DUF481"/>
    <property type="match status" value="1"/>
</dbReference>
<evidence type="ECO:0008006" key="4">
    <source>
        <dbReference type="Google" id="ProtNLM"/>
    </source>
</evidence>
<proteinExistence type="predicted"/>
<keyword evidence="3" id="KW-1185">Reference proteome</keyword>
<comment type="caution">
    <text evidence="2">The sequence shown here is derived from an EMBL/GenBank/DDBJ whole genome shotgun (WGS) entry which is preliminary data.</text>
</comment>
<evidence type="ECO:0000313" key="3">
    <source>
        <dbReference type="Proteomes" id="UP000613743"/>
    </source>
</evidence>
<evidence type="ECO:0000313" key="2">
    <source>
        <dbReference type="EMBL" id="GGI79397.1"/>
    </source>
</evidence>
<keyword evidence="1" id="KW-0732">Signal</keyword>
<reference evidence="2" key="1">
    <citation type="journal article" date="2014" name="Int. J. Syst. Evol. Microbiol.">
        <title>Complete genome sequence of Corynebacterium casei LMG S-19264T (=DSM 44701T), isolated from a smear-ripened cheese.</title>
        <authorList>
            <consortium name="US DOE Joint Genome Institute (JGI-PGF)"/>
            <person name="Walter F."/>
            <person name="Albersmeier A."/>
            <person name="Kalinowski J."/>
            <person name="Ruckert C."/>
        </authorList>
    </citation>
    <scope>NUCLEOTIDE SEQUENCE</scope>
    <source>
        <strain evidence="2">JCM 30804</strain>
    </source>
</reference>
<dbReference type="RefSeq" id="WP_188919648.1">
    <property type="nucleotide sequence ID" value="NZ_BMPZ01000003.1"/>
</dbReference>